<evidence type="ECO:0000313" key="2">
    <source>
        <dbReference type="Proteomes" id="UP000460435"/>
    </source>
</evidence>
<reference evidence="1 2" key="1">
    <citation type="submission" date="2019-11" db="EMBL/GenBank/DDBJ databases">
        <authorList>
            <person name="Li X.-J."/>
            <person name="Feng X.-M."/>
        </authorList>
    </citation>
    <scope>NUCLEOTIDE SEQUENCE [LARGE SCALE GENOMIC DNA]</scope>
    <source>
        <strain evidence="1 2">XMNu-373</strain>
    </source>
</reference>
<keyword evidence="2" id="KW-1185">Reference proteome</keyword>
<dbReference type="EMBL" id="WLZY01000002">
    <property type="protein sequence ID" value="NDL56986.1"/>
    <property type="molecule type" value="Genomic_DNA"/>
</dbReference>
<proteinExistence type="predicted"/>
<gene>
    <name evidence="1" type="ORF">F7O44_07875</name>
</gene>
<dbReference type="RefSeq" id="WP_162449676.1">
    <property type="nucleotide sequence ID" value="NZ_WLZY01000002.1"/>
</dbReference>
<evidence type="ECO:0000313" key="1">
    <source>
        <dbReference type="EMBL" id="NDL56986.1"/>
    </source>
</evidence>
<sequence>MSTTRQRYVSSAQWNGQYWSISCAAPPVVSTARSLARCAERQRHALSASLGIPAEQVRMEIRPVLPEAALERLNRSKELRAAAAWANHASAIEVRAAARALVDHGLSLRDIGWLLGVSFQRVHQLINS</sequence>
<dbReference type="Proteomes" id="UP000460435">
    <property type="component" value="Unassembled WGS sequence"/>
</dbReference>
<dbReference type="PROSITE" id="PS51257">
    <property type="entry name" value="PROKAR_LIPOPROTEIN"/>
    <property type="match status" value="1"/>
</dbReference>
<protein>
    <submittedName>
        <fullName evidence="1">Uncharacterized protein</fullName>
    </submittedName>
</protein>
<name>A0A7K3M116_9ACTN</name>
<dbReference type="AlphaFoldDB" id="A0A7K3M116"/>
<organism evidence="1 2">
    <name type="scientific">Phytoactinopolyspora mesophila</name>
    <dbReference type="NCBI Taxonomy" id="2650750"/>
    <lineage>
        <taxon>Bacteria</taxon>
        <taxon>Bacillati</taxon>
        <taxon>Actinomycetota</taxon>
        <taxon>Actinomycetes</taxon>
        <taxon>Jiangellales</taxon>
        <taxon>Jiangellaceae</taxon>
        <taxon>Phytoactinopolyspora</taxon>
    </lineage>
</organism>
<comment type="caution">
    <text evidence="1">The sequence shown here is derived from an EMBL/GenBank/DDBJ whole genome shotgun (WGS) entry which is preliminary data.</text>
</comment>
<accession>A0A7K3M116</accession>